<evidence type="ECO:0000313" key="1">
    <source>
        <dbReference type="EMBL" id="QHT23731.1"/>
    </source>
</evidence>
<dbReference type="EMBL" id="MN739735">
    <property type="protein sequence ID" value="QHT23731.1"/>
    <property type="molecule type" value="Genomic_DNA"/>
</dbReference>
<name>A0A6C0E521_9ZZZZ</name>
<reference evidence="1" key="1">
    <citation type="journal article" date="2020" name="Nature">
        <title>Giant virus diversity and host interactions through global metagenomics.</title>
        <authorList>
            <person name="Schulz F."/>
            <person name="Roux S."/>
            <person name="Paez-Espino D."/>
            <person name="Jungbluth S."/>
            <person name="Walsh D.A."/>
            <person name="Denef V.J."/>
            <person name="McMahon K.D."/>
            <person name="Konstantinidis K.T."/>
            <person name="Eloe-Fadrosh E.A."/>
            <person name="Kyrpides N.C."/>
            <person name="Woyke T."/>
        </authorList>
    </citation>
    <scope>NUCLEOTIDE SEQUENCE</scope>
    <source>
        <strain evidence="1">GVMAG-M-3300023179-132</strain>
    </source>
</reference>
<proteinExistence type="predicted"/>
<dbReference type="AlphaFoldDB" id="A0A6C0E521"/>
<accession>A0A6C0E521</accession>
<sequence length="80" mass="9960">MDNIHPTAKLLENFIAEYNTIWVEYICRERYMRYMGSGDWYLKKYYNVKPCNEILSFVDYWRDDHGLEFYPEPDYNKKQQ</sequence>
<protein>
    <submittedName>
        <fullName evidence="1">Uncharacterized protein</fullName>
    </submittedName>
</protein>
<organism evidence="1">
    <name type="scientific">viral metagenome</name>
    <dbReference type="NCBI Taxonomy" id="1070528"/>
    <lineage>
        <taxon>unclassified sequences</taxon>
        <taxon>metagenomes</taxon>
        <taxon>organismal metagenomes</taxon>
    </lineage>
</organism>